<feature type="domain" description="SnoaL-like" evidence="1">
    <location>
        <begin position="27"/>
        <end position="121"/>
    </location>
</feature>
<evidence type="ECO:0000313" key="3">
    <source>
        <dbReference type="Proteomes" id="UP000004816"/>
    </source>
</evidence>
<dbReference type="RefSeq" id="WP_007466855.1">
    <property type="nucleotide sequence ID" value="NZ_KI391954.1"/>
</dbReference>
<dbReference type="Pfam" id="PF12680">
    <property type="entry name" value="SnoaL_2"/>
    <property type="match status" value="1"/>
</dbReference>
<dbReference type="EMBL" id="ACZI02000003">
    <property type="protein sequence ID" value="EFV14960.1"/>
    <property type="molecule type" value="Genomic_DNA"/>
</dbReference>
<accession>E5XKX8</accession>
<comment type="caution">
    <text evidence="2">The sequence shown here is derived from an EMBL/GenBank/DDBJ whole genome shotgun (WGS) entry which is preliminary data.</text>
</comment>
<dbReference type="STRING" id="679197.HMPREF9336_00147"/>
<dbReference type="eggNOG" id="ENOG50323YN">
    <property type="taxonomic scope" value="Bacteria"/>
</dbReference>
<dbReference type="Proteomes" id="UP000004816">
    <property type="component" value="Unassembled WGS sequence"/>
</dbReference>
<evidence type="ECO:0000313" key="2">
    <source>
        <dbReference type="EMBL" id="EFV14960.1"/>
    </source>
</evidence>
<dbReference type="SUPFAM" id="SSF54427">
    <property type="entry name" value="NTF2-like"/>
    <property type="match status" value="1"/>
</dbReference>
<dbReference type="InterPro" id="IPR037401">
    <property type="entry name" value="SnoaL-like"/>
</dbReference>
<dbReference type="HOGENOM" id="CLU_1569616_0_0_11"/>
<dbReference type="OrthoDB" id="4763844at2"/>
<organism evidence="2 3">
    <name type="scientific">Segniliparus rugosus (strain ATCC BAA-974 / DSM 45345 / CCUG 50838 / CIP 108380 / JCM 13579 / CDC 945)</name>
    <dbReference type="NCBI Taxonomy" id="679197"/>
    <lineage>
        <taxon>Bacteria</taxon>
        <taxon>Bacillati</taxon>
        <taxon>Actinomycetota</taxon>
        <taxon>Actinomycetes</taxon>
        <taxon>Mycobacteriales</taxon>
        <taxon>Segniliparaceae</taxon>
        <taxon>Segniliparus</taxon>
    </lineage>
</organism>
<dbReference type="AlphaFoldDB" id="E5XKX8"/>
<reference evidence="2 3" key="1">
    <citation type="journal article" date="2011" name="Stand. Genomic Sci.">
        <title>High quality draft genome sequence of Segniliparus rugosus CDC 945(T)= (ATCC BAA-974(T)).</title>
        <authorList>
            <person name="Earl A.M."/>
            <person name="Desjardins C.A."/>
            <person name="Fitzgerald M.G."/>
            <person name="Arachchi H.M."/>
            <person name="Zeng Q."/>
            <person name="Mehta T."/>
            <person name="Griggs A."/>
            <person name="Birren B.W."/>
            <person name="Toney N.C."/>
            <person name="Carr J."/>
            <person name="Posey J."/>
            <person name="Butler W.R."/>
        </authorList>
    </citation>
    <scope>NUCLEOTIDE SEQUENCE [LARGE SCALE GENOMIC DNA]</scope>
    <source>
        <strain evidence="3">ATCC BAA-974 / DSM 45345 / CCUG 50838 / CIP 108380 / JCM 13579 / CDC 945</strain>
    </source>
</reference>
<sequence length="170" mass="18782">MEHDARRPDPPRLSSDPRGFVAEAERMTNARDIAAIRPIFGPEATWTSVIDGIVMTAAGHDEILRKWEVMCRFMDLREMFVRKTLVASGADVVVNEWTGVVAGRPNARGVEVWHFDASGRVDRQQLYGYLNTGPETGVARNARMFATSPITAAAFAFARLSVKFNGKGNS</sequence>
<dbReference type="InterPro" id="IPR032710">
    <property type="entry name" value="NTF2-like_dom_sf"/>
</dbReference>
<dbReference type="Gene3D" id="3.10.450.50">
    <property type="match status" value="1"/>
</dbReference>
<gene>
    <name evidence="2" type="ORF">HMPREF9336_00147</name>
</gene>
<protein>
    <recommendedName>
        <fullName evidence="1">SnoaL-like domain-containing protein</fullName>
    </recommendedName>
</protein>
<keyword evidence="3" id="KW-1185">Reference proteome</keyword>
<proteinExistence type="predicted"/>
<name>E5XKX8_SEGRC</name>
<evidence type="ECO:0000259" key="1">
    <source>
        <dbReference type="Pfam" id="PF12680"/>
    </source>
</evidence>